<reference evidence="7 8" key="1">
    <citation type="submission" date="2014-04" db="EMBL/GenBank/DDBJ databases">
        <authorList>
            <consortium name="DOE Joint Genome Institute"/>
            <person name="Kuo A."/>
            <person name="Kohler A."/>
            <person name="Nagy L.G."/>
            <person name="Floudas D."/>
            <person name="Copeland A."/>
            <person name="Barry K.W."/>
            <person name="Cichocki N."/>
            <person name="Veneault-Fourrey C."/>
            <person name="LaButti K."/>
            <person name="Lindquist E.A."/>
            <person name="Lipzen A."/>
            <person name="Lundell T."/>
            <person name="Morin E."/>
            <person name="Murat C."/>
            <person name="Sun H."/>
            <person name="Tunlid A."/>
            <person name="Henrissat B."/>
            <person name="Grigoriev I.V."/>
            <person name="Hibbett D.S."/>
            <person name="Martin F."/>
            <person name="Nordberg H.P."/>
            <person name="Cantor M.N."/>
            <person name="Hua S.X."/>
        </authorList>
    </citation>
    <scope>NUCLEOTIDE SEQUENCE [LARGE SCALE GENOMIC DNA]</scope>
    <source>
        <strain evidence="7 8">Foug A</strain>
    </source>
</reference>
<accession>A0A0C3ECX9</accession>
<dbReference type="EMBL" id="KN822020">
    <property type="protein sequence ID" value="KIM65791.1"/>
    <property type="molecule type" value="Genomic_DNA"/>
</dbReference>
<keyword evidence="3" id="KW-0862">Zinc</keyword>
<feature type="non-terminal residue" evidence="7">
    <location>
        <position position="102"/>
    </location>
</feature>
<evidence type="ECO:0000313" key="8">
    <source>
        <dbReference type="Proteomes" id="UP000053989"/>
    </source>
</evidence>
<reference evidence="8" key="2">
    <citation type="submission" date="2015-01" db="EMBL/GenBank/DDBJ databases">
        <title>Evolutionary Origins and Diversification of the Mycorrhizal Mutualists.</title>
        <authorList>
            <consortium name="DOE Joint Genome Institute"/>
            <consortium name="Mycorrhizal Genomics Consortium"/>
            <person name="Kohler A."/>
            <person name="Kuo A."/>
            <person name="Nagy L.G."/>
            <person name="Floudas D."/>
            <person name="Copeland A."/>
            <person name="Barry K.W."/>
            <person name="Cichocki N."/>
            <person name="Veneault-Fourrey C."/>
            <person name="LaButti K."/>
            <person name="Lindquist E.A."/>
            <person name="Lipzen A."/>
            <person name="Lundell T."/>
            <person name="Morin E."/>
            <person name="Murat C."/>
            <person name="Riley R."/>
            <person name="Ohm R."/>
            <person name="Sun H."/>
            <person name="Tunlid A."/>
            <person name="Henrissat B."/>
            <person name="Grigoriev I.V."/>
            <person name="Hibbett D.S."/>
            <person name="Martin F."/>
        </authorList>
    </citation>
    <scope>NUCLEOTIDE SEQUENCE [LARGE SCALE GENOMIC DNA]</scope>
    <source>
        <strain evidence="8">Foug A</strain>
    </source>
</reference>
<dbReference type="InParanoid" id="A0A0C3ECX9"/>
<evidence type="ECO:0000256" key="3">
    <source>
        <dbReference type="ARBA" id="ARBA00022833"/>
    </source>
</evidence>
<dbReference type="STRING" id="1036808.A0A0C3ECX9"/>
<evidence type="ECO:0000313" key="7">
    <source>
        <dbReference type="EMBL" id="KIM65791.1"/>
    </source>
</evidence>
<evidence type="ECO:0000256" key="2">
    <source>
        <dbReference type="ARBA" id="ARBA00022771"/>
    </source>
</evidence>
<feature type="non-terminal residue" evidence="7">
    <location>
        <position position="1"/>
    </location>
</feature>
<evidence type="ECO:0000259" key="6">
    <source>
        <dbReference type="PROSITE" id="PS50016"/>
    </source>
</evidence>
<dbReference type="GO" id="GO:0008270">
    <property type="term" value="F:zinc ion binding"/>
    <property type="evidence" value="ECO:0007669"/>
    <property type="project" value="UniProtKB-KW"/>
</dbReference>
<feature type="compositionally biased region" description="Polar residues" evidence="5">
    <location>
        <begin position="71"/>
        <end position="102"/>
    </location>
</feature>
<protein>
    <recommendedName>
        <fullName evidence="6">PHD-type domain-containing protein</fullName>
    </recommendedName>
</protein>
<organism evidence="7 8">
    <name type="scientific">Scleroderma citrinum Foug A</name>
    <dbReference type="NCBI Taxonomy" id="1036808"/>
    <lineage>
        <taxon>Eukaryota</taxon>
        <taxon>Fungi</taxon>
        <taxon>Dikarya</taxon>
        <taxon>Basidiomycota</taxon>
        <taxon>Agaricomycotina</taxon>
        <taxon>Agaricomycetes</taxon>
        <taxon>Agaricomycetidae</taxon>
        <taxon>Boletales</taxon>
        <taxon>Sclerodermatineae</taxon>
        <taxon>Sclerodermataceae</taxon>
        <taxon>Scleroderma</taxon>
    </lineage>
</organism>
<keyword evidence="2 4" id="KW-0863">Zinc-finger</keyword>
<dbReference type="InterPro" id="IPR013083">
    <property type="entry name" value="Znf_RING/FYVE/PHD"/>
</dbReference>
<dbReference type="PROSITE" id="PS50016">
    <property type="entry name" value="ZF_PHD_2"/>
    <property type="match status" value="1"/>
</dbReference>
<keyword evidence="1" id="KW-0479">Metal-binding</keyword>
<evidence type="ECO:0000256" key="1">
    <source>
        <dbReference type="ARBA" id="ARBA00022723"/>
    </source>
</evidence>
<evidence type="ECO:0000256" key="4">
    <source>
        <dbReference type="PROSITE-ProRule" id="PRU00146"/>
    </source>
</evidence>
<dbReference type="InterPro" id="IPR011011">
    <property type="entry name" value="Znf_FYVE_PHD"/>
</dbReference>
<sequence>ACHRCSKSHHSPHAFLLTCCNCRITWHHRCHIPPVEDEELIRRIRATTAGNKAEDLSTWVCKQCKERDSQRSSSGIPASTVSSRENSVATSITATPSRYTAA</sequence>
<dbReference type="InterPro" id="IPR019787">
    <property type="entry name" value="Znf_PHD-finger"/>
</dbReference>
<keyword evidence="8" id="KW-1185">Reference proteome</keyword>
<dbReference type="PROSITE" id="PS01359">
    <property type="entry name" value="ZF_PHD_1"/>
    <property type="match status" value="1"/>
</dbReference>
<dbReference type="SUPFAM" id="SSF57903">
    <property type="entry name" value="FYVE/PHD zinc finger"/>
    <property type="match status" value="1"/>
</dbReference>
<feature type="region of interest" description="Disordered" evidence="5">
    <location>
        <begin position="66"/>
        <end position="102"/>
    </location>
</feature>
<dbReference type="AlphaFoldDB" id="A0A0C3ECX9"/>
<gene>
    <name evidence="7" type="ORF">SCLCIDRAFT_84206</name>
</gene>
<name>A0A0C3ECX9_9AGAM</name>
<dbReference type="Gene3D" id="3.30.40.10">
    <property type="entry name" value="Zinc/RING finger domain, C3HC4 (zinc finger)"/>
    <property type="match status" value="1"/>
</dbReference>
<proteinExistence type="predicted"/>
<dbReference type="InterPro" id="IPR019786">
    <property type="entry name" value="Zinc_finger_PHD-type_CS"/>
</dbReference>
<dbReference type="OrthoDB" id="10033786at2759"/>
<dbReference type="Proteomes" id="UP000053989">
    <property type="component" value="Unassembled WGS sequence"/>
</dbReference>
<dbReference type="HOGENOM" id="CLU_2284245_0_0_1"/>
<evidence type="ECO:0000256" key="5">
    <source>
        <dbReference type="SAM" id="MobiDB-lite"/>
    </source>
</evidence>
<feature type="domain" description="PHD-type" evidence="6">
    <location>
        <begin position="1"/>
        <end position="67"/>
    </location>
</feature>